<dbReference type="Gene3D" id="3.40.50.300">
    <property type="entry name" value="P-loop containing nucleotide triphosphate hydrolases"/>
    <property type="match status" value="1"/>
</dbReference>
<keyword evidence="4" id="KW-0378">Hydrolase</keyword>
<dbReference type="SMART" id="SM00382">
    <property type="entry name" value="AAA"/>
    <property type="match status" value="1"/>
</dbReference>
<evidence type="ECO:0000313" key="5">
    <source>
        <dbReference type="Proteomes" id="UP000190890"/>
    </source>
</evidence>
<proteinExistence type="predicted"/>
<dbReference type="STRING" id="29367.CLPUN_08420"/>
<dbReference type="SUPFAM" id="SSF52540">
    <property type="entry name" value="P-loop containing nucleoside triphosphate hydrolases"/>
    <property type="match status" value="1"/>
</dbReference>
<dbReference type="Proteomes" id="UP000190890">
    <property type="component" value="Unassembled WGS sequence"/>
</dbReference>
<keyword evidence="1" id="KW-0547">Nucleotide-binding</keyword>
<dbReference type="PANTHER" id="PTHR42798:SF2">
    <property type="entry name" value="ABC TRANSPORTER ATP-BINDING PROTEIN MG467-RELATED"/>
    <property type="match status" value="1"/>
</dbReference>
<dbReference type="EMBL" id="LZZM01000051">
    <property type="protein sequence ID" value="OOM81809.1"/>
    <property type="molecule type" value="Genomic_DNA"/>
</dbReference>
<dbReference type="GO" id="GO:0005524">
    <property type="term" value="F:ATP binding"/>
    <property type="evidence" value="ECO:0007669"/>
    <property type="project" value="UniProtKB-KW"/>
</dbReference>
<protein>
    <submittedName>
        <fullName evidence="4">Lipoprotein-releasing system ATP-binding protein LolD</fullName>
        <ecNumber evidence="4">3.6.3.-</ecNumber>
    </submittedName>
</protein>
<gene>
    <name evidence="4" type="primary">lolD</name>
    <name evidence="4" type="ORF">CLPUN_08420</name>
</gene>
<dbReference type="InterPro" id="IPR003593">
    <property type="entry name" value="AAA+_ATPase"/>
</dbReference>
<keyword evidence="2 4" id="KW-0067">ATP-binding</keyword>
<evidence type="ECO:0000256" key="2">
    <source>
        <dbReference type="ARBA" id="ARBA00022840"/>
    </source>
</evidence>
<keyword evidence="5" id="KW-1185">Reference proteome</keyword>
<evidence type="ECO:0000256" key="1">
    <source>
        <dbReference type="ARBA" id="ARBA00022741"/>
    </source>
</evidence>
<accession>A0A1S8TW14</accession>
<feature type="domain" description="ABC transporter" evidence="3">
    <location>
        <begin position="2"/>
        <end position="205"/>
    </location>
</feature>
<dbReference type="AlphaFoldDB" id="A0A1S8TW14"/>
<dbReference type="EC" id="3.6.3.-" evidence="4"/>
<dbReference type="OrthoDB" id="9802264at2"/>
<dbReference type="GO" id="GO:0016887">
    <property type="term" value="F:ATP hydrolysis activity"/>
    <property type="evidence" value="ECO:0007669"/>
    <property type="project" value="InterPro"/>
</dbReference>
<dbReference type="PANTHER" id="PTHR42798">
    <property type="entry name" value="LIPOPROTEIN-RELEASING SYSTEM ATP-BINDING PROTEIN LOLD"/>
    <property type="match status" value="1"/>
</dbReference>
<reference evidence="4 5" key="1">
    <citation type="submission" date="2016-05" db="EMBL/GenBank/DDBJ databases">
        <title>Microbial solvent formation.</title>
        <authorList>
            <person name="Poehlein A."/>
            <person name="Montoya Solano J.D."/>
            <person name="Flitsch S."/>
            <person name="Krabben P."/>
            <person name="Duerre P."/>
            <person name="Daniel R."/>
        </authorList>
    </citation>
    <scope>NUCLEOTIDE SEQUENCE [LARGE SCALE GENOMIC DNA]</scope>
    <source>
        <strain evidence="4 5">DSM 2619</strain>
    </source>
</reference>
<evidence type="ECO:0000259" key="3">
    <source>
        <dbReference type="PROSITE" id="PS50893"/>
    </source>
</evidence>
<comment type="caution">
    <text evidence="4">The sequence shown here is derived from an EMBL/GenBank/DDBJ whole genome shotgun (WGS) entry which is preliminary data.</text>
</comment>
<dbReference type="RefSeq" id="WP_077846117.1">
    <property type="nucleotide sequence ID" value="NZ_LZZM01000051.1"/>
</dbReference>
<dbReference type="InterPro" id="IPR003439">
    <property type="entry name" value="ABC_transporter-like_ATP-bd"/>
</dbReference>
<dbReference type="PROSITE" id="PS50893">
    <property type="entry name" value="ABC_TRANSPORTER_2"/>
    <property type="match status" value="1"/>
</dbReference>
<dbReference type="InterPro" id="IPR027417">
    <property type="entry name" value="P-loop_NTPase"/>
</dbReference>
<dbReference type="InterPro" id="IPR017871">
    <property type="entry name" value="ABC_transporter-like_CS"/>
</dbReference>
<dbReference type="PROSITE" id="PS00211">
    <property type="entry name" value="ABC_TRANSPORTER_1"/>
    <property type="match status" value="1"/>
</dbReference>
<organism evidence="4 5">
    <name type="scientific">Clostridium puniceum</name>
    <dbReference type="NCBI Taxonomy" id="29367"/>
    <lineage>
        <taxon>Bacteria</taxon>
        <taxon>Bacillati</taxon>
        <taxon>Bacillota</taxon>
        <taxon>Clostridia</taxon>
        <taxon>Eubacteriales</taxon>
        <taxon>Clostridiaceae</taxon>
        <taxon>Clostridium</taxon>
    </lineage>
</organism>
<keyword evidence="4" id="KW-0449">Lipoprotein</keyword>
<evidence type="ECO:0000313" key="4">
    <source>
        <dbReference type="EMBL" id="OOM81809.1"/>
    </source>
</evidence>
<dbReference type="Pfam" id="PF00005">
    <property type="entry name" value="ABC_tran"/>
    <property type="match status" value="1"/>
</dbReference>
<sequence length="205" mass="23170">MLELLDINKSYGKKSILKNFSMKVSKNEFITITGKSGSGKTTLLNIIGLLENPDNGTVKIIEKTNPTKKEIQLLRRNNLGYIFQNYALLENETVKSNLLLAAKYNKNFKTEMLLDALDKVELNNNILNEKVYQLSGGEQQRIAIARILLKPCDIILADEPTGNLDEYNKKQIVSILCKMKNLNKTIVCVTHDSYISNISDNTIFL</sequence>
<name>A0A1S8TW14_9CLOT</name>